<feature type="region of interest" description="Disordered" evidence="1">
    <location>
        <begin position="167"/>
        <end position="200"/>
    </location>
</feature>
<dbReference type="InterPro" id="IPR038695">
    <property type="entry name" value="Saro_0823-like_sf"/>
</dbReference>
<reference evidence="4" key="1">
    <citation type="journal article" date="2019" name="Int. J. Syst. Evol. Microbiol.">
        <title>The Global Catalogue of Microorganisms (GCM) 10K type strain sequencing project: providing services to taxonomists for standard genome sequencing and annotation.</title>
        <authorList>
            <consortium name="The Broad Institute Genomics Platform"/>
            <consortium name="The Broad Institute Genome Sequencing Center for Infectious Disease"/>
            <person name="Wu L."/>
            <person name="Ma J."/>
        </authorList>
    </citation>
    <scope>NUCLEOTIDE SEQUENCE [LARGE SCALE GENOMIC DNA]</scope>
    <source>
        <strain evidence="4">KCTC 52487</strain>
    </source>
</reference>
<accession>A0ABV6ZTA3</accession>
<dbReference type="PANTHER" id="PTHR37953:SF1">
    <property type="entry name" value="UPF0127 PROTEIN MJ1496"/>
    <property type="match status" value="1"/>
</dbReference>
<dbReference type="EMBL" id="JBHRSV010000001">
    <property type="protein sequence ID" value="MFC2924662.1"/>
    <property type="molecule type" value="Genomic_DNA"/>
</dbReference>
<feature type="signal peptide" evidence="2">
    <location>
        <begin position="1"/>
        <end position="19"/>
    </location>
</feature>
<protein>
    <submittedName>
        <fullName evidence="3">DUF192 domain-containing protein</fullName>
    </submittedName>
</protein>
<dbReference type="RefSeq" id="WP_343163626.1">
    <property type="nucleotide sequence ID" value="NZ_JBHRSV010000001.1"/>
</dbReference>
<gene>
    <name evidence="3" type="ORF">ACFOOR_00930</name>
</gene>
<evidence type="ECO:0000256" key="2">
    <source>
        <dbReference type="SAM" id="SignalP"/>
    </source>
</evidence>
<dbReference type="PANTHER" id="PTHR37953">
    <property type="entry name" value="UPF0127 PROTEIN MJ1496"/>
    <property type="match status" value="1"/>
</dbReference>
<evidence type="ECO:0000313" key="4">
    <source>
        <dbReference type="Proteomes" id="UP001595379"/>
    </source>
</evidence>
<feature type="compositionally biased region" description="Low complexity" evidence="1">
    <location>
        <begin position="186"/>
        <end position="200"/>
    </location>
</feature>
<keyword evidence="2" id="KW-0732">Signal</keyword>
<evidence type="ECO:0000256" key="1">
    <source>
        <dbReference type="SAM" id="MobiDB-lite"/>
    </source>
</evidence>
<dbReference type="Proteomes" id="UP001595379">
    <property type="component" value="Unassembled WGS sequence"/>
</dbReference>
<proteinExistence type="predicted"/>
<sequence length="200" mass="21680">MLKHALTALVLLTSAPALAQLPDARLEAQPGDPAHPETVIDFGDPQPLTIVTDEAEIAMSVLFADTDPERARGLMFREELADDSGMLFDFETVRPVSMWMRNTLIPLDIVFLSEEGVIVKIVANARPHSLRQLLSDFPVRAVLEVRGGLTGELGVMPGDRVEHAMFPMPETDETPEEEAPADDAGTDAPAETEPGAAEEE</sequence>
<feature type="chain" id="PRO_5045651998" evidence="2">
    <location>
        <begin position="20"/>
        <end position="200"/>
    </location>
</feature>
<dbReference type="InterPro" id="IPR003795">
    <property type="entry name" value="DUF192"/>
</dbReference>
<feature type="compositionally biased region" description="Acidic residues" evidence="1">
    <location>
        <begin position="170"/>
        <end position="185"/>
    </location>
</feature>
<evidence type="ECO:0000313" key="3">
    <source>
        <dbReference type="EMBL" id="MFC2924662.1"/>
    </source>
</evidence>
<dbReference type="Pfam" id="PF02643">
    <property type="entry name" value="DUF192"/>
    <property type="match status" value="1"/>
</dbReference>
<keyword evidence="4" id="KW-1185">Reference proteome</keyword>
<organism evidence="3 4">
    <name type="scientific">Hyphobacterium vulgare</name>
    <dbReference type="NCBI Taxonomy" id="1736751"/>
    <lineage>
        <taxon>Bacteria</taxon>
        <taxon>Pseudomonadati</taxon>
        <taxon>Pseudomonadota</taxon>
        <taxon>Alphaproteobacteria</taxon>
        <taxon>Maricaulales</taxon>
        <taxon>Maricaulaceae</taxon>
        <taxon>Hyphobacterium</taxon>
    </lineage>
</organism>
<name>A0ABV6ZTA3_9PROT</name>
<comment type="caution">
    <text evidence="3">The sequence shown here is derived from an EMBL/GenBank/DDBJ whole genome shotgun (WGS) entry which is preliminary data.</text>
</comment>
<dbReference type="Gene3D" id="2.60.120.1140">
    <property type="entry name" value="Protein of unknown function DUF192"/>
    <property type="match status" value="1"/>
</dbReference>